<dbReference type="PANTHER" id="PTHR44846:SF1">
    <property type="entry name" value="MANNOSYL-D-GLYCERATE TRANSPORT_METABOLISM SYSTEM REPRESSOR MNGR-RELATED"/>
    <property type="match status" value="1"/>
</dbReference>
<dbReference type="EMBL" id="JAHQCW010000002">
    <property type="protein sequence ID" value="MBU9735303.1"/>
    <property type="molecule type" value="Genomic_DNA"/>
</dbReference>
<evidence type="ECO:0000256" key="3">
    <source>
        <dbReference type="ARBA" id="ARBA00023163"/>
    </source>
</evidence>
<keyword evidence="3" id="KW-0804">Transcription</keyword>
<comment type="caution">
    <text evidence="5">The sequence shown here is derived from an EMBL/GenBank/DDBJ whole genome shotgun (WGS) entry which is preliminary data.</text>
</comment>
<reference evidence="5" key="1">
    <citation type="submission" date="2021-06" db="EMBL/GenBank/DDBJ databases">
        <title>Description of novel taxa of the family Lachnospiraceae.</title>
        <authorList>
            <person name="Chaplin A.V."/>
            <person name="Sokolova S.R."/>
            <person name="Pikina A.P."/>
            <person name="Korzhanova M."/>
            <person name="Belova V."/>
            <person name="Korostin D."/>
            <person name="Efimov B.A."/>
        </authorList>
    </citation>
    <scope>NUCLEOTIDE SEQUENCE</scope>
    <source>
        <strain evidence="5">ASD5720</strain>
    </source>
</reference>
<dbReference type="CDD" id="cd07377">
    <property type="entry name" value="WHTH_GntR"/>
    <property type="match status" value="2"/>
</dbReference>
<name>A0A949NFL3_9FIRM</name>
<keyword evidence="6" id="KW-1185">Reference proteome</keyword>
<dbReference type="RefSeq" id="WP_238720448.1">
    <property type="nucleotide sequence ID" value="NZ_JAHQCW010000002.1"/>
</dbReference>
<dbReference type="PROSITE" id="PS50949">
    <property type="entry name" value="HTH_GNTR"/>
    <property type="match status" value="2"/>
</dbReference>
<feature type="domain" description="HTH gntR-type" evidence="4">
    <location>
        <begin position="246"/>
        <end position="314"/>
    </location>
</feature>
<organism evidence="5 6">
    <name type="scientific">Diplocloster agilis</name>
    <dbReference type="NCBI Taxonomy" id="2850323"/>
    <lineage>
        <taxon>Bacteria</taxon>
        <taxon>Bacillati</taxon>
        <taxon>Bacillota</taxon>
        <taxon>Clostridia</taxon>
        <taxon>Lachnospirales</taxon>
        <taxon>Lachnospiraceae</taxon>
        <taxon>Diplocloster</taxon>
    </lineage>
</organism>
<dbReference type="Pfam" id="PF00392">
    <property type="entry name" value="GntR"/>
    <property type="match status" value="2"/>
</dbReference>
<dbReference type="GO" id="GO:0003700">
    <property type="term" value="F:DNA-binding transcription factor activity"/>
    <property type="evidence" value="ECO:0007669"/>
    <property type="project" value="InterPro"/>
</dbReference>
<dbReference type="SUPFAM" id="SSF46785">
    <property type="entry name" value="Winged helix' DNA-binding domain"/>
    <property type="match status" value="2"/>
</dbReference>
<evidence type="ECO:0000256" key="1">
    <source>
        <dbReference type="ARBA" id="ARBA00023015"/>
    </source>
</evidence>
<dbReference type="Proteomes" id="UP000712157">
    <property type="component" value="Unassembled WGS sequence"/>
</dbReference>
<dbReference type="InterPro" id="IPR036388">
    <property type="entry name" value="WH-like_DNA-bd_sf"/>
</dbReference>
<feature type="domain" description="HTH gntR-type" evidence="4">
    <location>
        <begin position="5"/>
        <end position="74"/>
    </location>
</feature>
<dbReference type="GO" id="GO:0003677">
    <property type="term" value="F:DNA binding"/>
    <property type="evidence" value="ECO:0007669"/>
    <property type="project" value="UniProtKB-KW"/>
</dbReference>
<keyword evidence="2" id="KW-0238">DNA-binding</keyword>
<keyword evidence="1" id="KW-0805">Transcription regulation</keyword>
<dbReference type="InterPro" id="IPR050679">
    <property type="entry name" value="Bact_HTH_transcr_reg"/>
</dbReference>
<dbReference type="PANTHER" id="PTHR44846">
    <property type="entry name" value="MANNOSYL-D-GLYCERATE TRANSPORT/METABOLISM SYSTEM REPRESSOR MNGR-RELATED"/>
    <property type="match status" value="1"/>
</dbReference>
<dbReference type="SMART" id="SM00345">
    <property type="entry name" value="HTH_GNTR"/>
    <property type="match status" value="2"/>
</dbReference>
<evidence type="ECO:0000256" key="2">
    <source>
        <dbReference type="ARBA" id="ARBA00023125"/>
    </source>
</evidence>
<proteinExistence type="predicted"/>
<gene>
    <name evidence="5" type="ORF">KTH89_02075</name>
</gene>
<accession>A0A949NFL3</accession>
<dbReference type="Gene3D" id="1.10.10.10">
    <property type="entry name" value="Winged helix-like DNA-binding domain superfamily/Winged helix DNA-binding domain"/>
    <property type="match status" value="2"/>
</dbReference>
<evidence type="ECO:0000259" key="4">
    <source>
        <dbReference type="PROSITE" id="PS50949"/>
    </source>
</evidence>
<dbReference type="AlphaFoldDB" id="A0A949NFL3"/>
<dbReference type="InterPro" id="IPR036390">
    <property type="entry name" value="WH_DNA-bd_sf"/>
</dbReference>
<evidence type="ECO:0000313" key="5">
    <source>
        <dbReference type="EMBL" id="MBU9735303.1"/>
    </source>
</evidence>
<dbReference type="GO" id="GO:0045892">
    <property type="term" value="P:negative regulation of DNA-templated transcription"/>
    <property type="evidence" value="ECO:0007669"/>
    <property type="project" value="TreeGrafter"/>
</dbReference>
<evidence type="ECO:0000313" key="6">
    <source>
        <dbReference type="Proteomes" id="UP000712157"/>
    </source>
</evidence>
<sequence length="489" mass="56278">MQYDGYQYTKIFHIIKNKIESGLIPKGSTLPSCSSLCKEYGVSSKTVRRVLVMLTDAGLIETRERKRPIVIFNQAPESSLTGSWMETNILAMQDVLYTAQLICYPLIDYGISMCKEEDWAIPEKIVQQMDPQQPALFWRNSKLFWRFFIARCENELSLRTVDSLGFSELEYKNSNIDMGYAYRNALLKFVGEIRKDGYVSDMVRDTLLSIRKLTPLADDHVLYYVPADSPFRIGLKGLDNWMKTDEERYSGIYLDILGLIAIGYYRPGDRLPSHIEMQKQYGVSVNTTTQAIHILKKWGVVEAASGRGIFVSHNLQALNDIYIDPRLIASHIRRYLESVQILSLTVEKVARHAAAHVSPGLAQELIRRLESIRNPGGLYQPAPIILLEFIAAQIQYETLREIYMVILKNYRIGRKIPKLMNIGCVMQKLQIQRMCINAAYALQQQDIHTFASQAAEMFHYAHRLIVNECKKFNYWEAVKDIYDGSQLWK</sequence>
<dbReference type="InterPro" id="IPR000524">
    <property type="entry name" value="Tscrpt_reg_HTH_GntR"/>
</dbReference>
<protein>
    <submittedName>
        <fullName evidence="5">GntR family transcriptional regulator</fullName>
    </submittedName>
</protein>